<reference evidence="3 4" key="1">
    <citation type="journal article" date="2020" name="bioRxiv">
        <title>Sequence and annotation of 42 cannabis genomes reveals extensive copy number variation in cannabinoid synthesis and pathogen resistance genes.</title>
        <authorList>
            <person name="Mckernan K.J."/>
            <person name="Helbert Y."/>
            <person name="Kane L.T."/>
            <person name="Ebling H."/>
            <person name="Zhang L."/>
            <person name="Liu B."/>
            <person name="Eaton Z."/>
            <person name="Mclaughlin S."/>
            <person name="Kingan S."/>
            <person name="Baybayan P."/>
            <person name="Concepcion G."/>
            <person name="Jordan M."/>
            <person name="Riva A."/>
            <person name="Barbazuk W."/>
            <person name="Harkins T."/>
        </authorList>
    </citation>
    <scope>NUCLEOTIDE SEQUENCE [LARGE SCALE GENOMIC DNA]</scope>
    <source>
        <strain evidence="4">cv. Jamaican Lion 4</strain>
        <tissue evidence="3">Leaf</tissue>
    </source>
</reference>
<dbReference type="GO" id="GO:0006351">
    <property type="term" value="P:DNA-templated transcription"/>
    <property type="evidence" value="ECO:0007669"/>
    <property type="project" value="InterPro"/>
</dbReference>
<gene>
    <name evidence="3" type="ORF">F8388_002790</name>
</gene>
<dbReference type="Gene3D" id="3.90.1110.10">
    <property type="entry name" value="RNA polymerase Rpb2, domain 2"/>
    <property type="match status" value="1"/>
</dbReference>
<accession>A0A7J6EFV1</accession>
<dbReference type="EMBL" id="JAATIP010000238">
    <property type="protein sequence ID" value="KAF4357282.1"/>
    <property type="molecule type" value="Genomic_DNA"/>
</dbReference>
<organism evidence="3 4">
    <name type="scientific">Cannabis sativa</name>
    <name type="common">Hemp</name>
    <name type="synonym">Marijuana</name>
    <dbReference type="NCBI Taxonomy" id="3483"/>
    <lineage>
        <taxon>Eukaryota</taxon>
        <taxon>Viridiplantae</taxon>
        <taxon>Streptophyta</taxon>
        <taxon>Embryophyta</taxon>
        <taxon>Tracheophyta</taxon>
        <taxon>Spermatophyta</taxon>
        <taxon>Magnoliopsida</taxon>
        <taxon>eudicotyledons</taxon>
        <taxon>Gunneridae</taxon>
        <taxon>Pentapetalae</taxon>
        <taxon>rosids</taxon>
        <taxon>fabids</taxon>
        <taxon>Rosales</taxon>
        <taxon>Cannabaceae</taxon>
        <taxon>Cannabis</taxon>
    </lineage>
</organism>
<dbReference type="GO" id="GO:0003677">
    <property type="term" value="F:DNA binding"/>
    <property type="evidence" value="ECO:0007669"/>
    <property type="project" value="InterPro"/>
</dbReference>
<dbReference type="Proteomes" id="UP000525078">
    <property type="component" value="Unassembled WGS sequence"/>
</dbReference>
<evidence type="ECO:0000313" key="4">
    <source>
        <dbReference type="Proteomes" id="UP000525078"/>
    </source>
</evidence>
<sequence>MAEWSKHPTHNWRISIYTDTIISYWGGRLELEIDRKTRIWARVNRKKKISILVLSSAMGSNLRQILENVCYLEIFLSFLNDKEKKIKSKENVILEFYQQFASVSGLLLRKSEPPVQVQDTIITAWTIRHPTRNCNDPIARAELYQLSYIPPSQVEHAWRIV</sequence>
<dbReference type="InterPro" id="IPR007642">
    <property type="entry name" value="RNA_pol_Rpb2_2"/>
</dbReference>
<protein>
    <recommendedName>
        <fullName evidence="2">RNA polymerase Rpb2 domain-containing protein</fullName>
    </recommendedName>
</protein>
<dbReference type="Pfam" id="PF04561">
    <property type="entry name" value="RNA_pol_Rpb2_2"/>
    <property type="match status" value="1"/>
</dbReference>
<evidence type="ECO:0000313" key="3">
    <source>
        <dbReference type="EMBL" id="KAF4357282.1"/>
    </source>
</evidence>
<dbReference type="SUPFAM" id="SSF64484">
    <property type="entry name" value="beta and beta-prime subunits of DNA dependent RNA-polymerase"/>
    <property type="match status" value="1"/>
</dbReference>
<feature type="domain" description="RNA polymerase Rpb2" evidence="2">
    <location>
        <begin position="7"/>
        <end position="122"/>
    </location>
</feature>
<comment type="catalytic activity">
    <reaction evidence="1">
        <text>RNA(n) + a ribonucleoside 5'-triphosphate = RNA(n+1) + diphosphate</text>
        <dbReference type="Rhea" id="RHEA:21248"/>
        <dbReference type="Rhea" id="RHEA-COMP:14527"/>
        <dbReference type="Rhea" id="RHEA-COMP:17342"/>
        <dbReference type="ChEBI" id="CHEBI:33019"/>
        <dbReference type="ChEBI" id="CHEBI:61557"/>
        <dbReference type="ChEBI" id="CHEBI:140395"/>
        <dbReference type="EC" id="2.7.7.6"/>
    </reaction>
</comment>
<dbReference type="AlphaFoldDB" id="A0A7J6EFV1"/>
<dbReference type="InterPro" id="IPR037034">
    <property type="entry name" value="RNA_pol_Rpb2_2_sf"/>
</dbReference>
<evidence type="ECO:0000256" key="1">
    <source>
        <dbReference type="ARBA" id="ARBA00048552"/>
    </source>
</evidence>
<dbReference type="GO" id="GO:0003899">
    <property type="term" value="F:DNA-directed RNA polymerase activity"/>
    <property type="evidence" value="ECO:0007669"/>
    <property type="project" value="UniProtKB-EC"/>
</dbReference>
<name>A0A7J6EFV1_CANSA</name>
<proteinExistence type="predicted"/>
<comment type="caution">
    <text evidence="3">The sequence shown here is derived from an EMBL/GenBank/DDBJ whole genome shotgun (WGS) entry which is preliminary data.</text>
</comment>
<evidence type="ECO:0000259" key="2">
    <source>
        <dbReference type="Pfam" id="PF04561"/>
    </source>
</evidence>